<dbReference type="PANTHER" id="PTHR13522">
    <property type="entry name" value="U6 SNRNA PHOSPHODIESTERASE 1"/>
    <property type="match status" value="1"/>
</dbReference>
<feature type="compositionally biased region" description="Low complexity" evidence="7">
    <location>
        <begin position="1"/>
        <end position="13"/>
    </location>
</feature>
<sequence>MDSLLAGYASSSSADDEAGPSKRRKVAAEARKMSPEQARRPKPKPKPARAALPSLPSSFSPAHDDPSAHQGRRRARPYTEGDYYAHIYAELPVPPALGRALGAVLDELRAELPDYTLHAILGPEPALHVSLSHPLPLRRGLAAALAPELAAAVRGVGVGEVTLSLAALAGYANTAGRAFAALRVGAGAAALRRLLDGAVAPVLERHHMPAYHADAEFHASFAWCLQAGEGTPSGGTASPAAADDVGDGGDADTDGDAAAPAVPFTPALLARLGAAHTPALLKAQPPAGWTITALCVKVARDVTRIPL</sequence>
<gene>
    <name evidence="8" type="ORF">Q8F55_004346</name>
</gene>
<accession>A0ABR3Q6P2</accession>
<evidence type="ECO:0000256" key="4">
    <source>
        <dbReference type="ARBA" id="ARBA00023242"/>
    </source>
</evidence>
<dbReference type="RefSeq" id="XP_069210282.1">
    <property type="nucleotide sequence ID" value="XM_069352864.1"/>
</dbReference>
<evidence type="ECO:0000313" key="8">
    <source>
        <dbReference type="EMBL" id="KAL1410338.1"/>
    </source>
</evidence>
<dbReference type="PANTHER" id="PTHR13522:SF3">
    <property type="entry name" value="U6 SNRNA PHOSPHODIESTERASE 1"/>
    <property type="match status" value="1"/>
</dbReference>
<feature type="region of interest" description="Disordered" evidence="7">
    <location>
        <begin position="233"/>
        <end position="257"/>
    </location>
</feature>
<dbReference type="InterPro" id="IPR027521">
    <property type="entry name" value="Usb1"/>
</dbReference>
<dbReference type="Proteomes" id="UP001565368">
    <property type="component" value="Unassembled WGS sequence"/>
</dbReference>
<keyword evidence="1" id="KW-0540">Nuclease</keyword>
<protein>
    <recommendedName>
        <fullName evidence="5">U6 snRNA phosphodiesterase 1</fullName>
    </recommendedName>
    <alternativeName>
        <fullName evidence="6">3'-5' RNA exonuclease USB1</fullName>
    </alternativeName>
</protein>
<reference evidence="8 9" key="1">
    <citation type="submission" date="2023-08" db="EMBL/GenBank/DDBJ databases">
        <title>Annotated Genome Sequence of Vanrija albida AlHP1.</title>
        <authorList>
            <person name="Herzog R."/>
        </authorList>
    </citation>
    <scope>NUCLEOTIDE SEQUENCE [LARGE SCALE GENOMIC DNA]</scope>
    <source>
        <strain evidence="8 9">AlHP1</strain>
    </source>
</reference>
<keyword evidence="4" id="KW-0539">Nucleus</keyword>
<evidence type="ECO:0000256" key="3">
    <source>
        <dbReference type="ARBA" id="ARBA00023239"/>
    </source>
</evidence>
<organism evidence="8 9">
    <name type="scientific">Vanrija albida</name>
    <dbReference type="NCBI Taxonomy" id="181172"/>
    <lineage>
        <taxon>Eukaryota</taxon>
        <taxon>Fungi</taxon>
        <taxon>Dikarya</taxon>
        <taxon>Basidiomycota</taxon>
        <taxon>Agaricomycotina</taxon>
        <taxon>Tremellomycetes</taxon>
        <taxon>Trichosporonales</taxon>
        <taxon>Trichosporonaceae</taxon>
        <taxon>Vanrija</taxon>
    </lineage>
</organism>
<feature type="compositionally biased region" description="Acidic residues" evidence="7">
    <location>
        <begin position="244"/>
        <end position="255"/>
    </location>
</feature>
<dbReference type="Gene3D" id="3.90.1140.10">
    <property type="entry name" value="Cyclic phosphodiesterase"/>
    <property type="match status" value="1"/>
</dbReference>
<feature type="compositionally biased region" description="Low complexity" evidence="7">
    <location>
        <begin position="48"/>
        <end position="61"/>
    </location>
</feature>
<dbReference type="Pfam" id="PF09749">
    <property type="entry name" value="HVSL"/>
    <property type="match status" value="1"/>
</dbReference>
<evidence type="ECO:0000256" key="2">
    <source>
        <dbReference type="ARBA" id="ARBA00022801"/>
    </source>
</evidence>
<feature type="compositionally biased region" description="Basic and acidic residues" evidence="7">
    <location>
        <begin position="26"/>
        <end position="39"/>
    </location>
</feature>
<keyword evidence="3" id="KW-0456">Lyase</keyword>
<evidence type="ECO:0000256" key="1">
    <source>
        <dbReference type="ARBA" id="ARBA00022722"/>
    </source>
</evidence>
<evidence type="ECO:0000313" key="9">
    <source>
        <dbReference type="Proteomes" id="UP001565368"/>
    </source>
</evidence>
<evidence type="ECO:0000256" key="6">
    <source>
        <dbReference type="ARBA" id="ARBA00030030"/>
    </source>
</evidence>
<keyword evidence="2" id="KW-0378">Hydrolase</keyword>
<feature type="region of interest" description="Disordered" evidence="7">
    <location>
        <begin position="1"/>
        <end position="75"/>
    </location>
</feature>
<name>A0ABR3Q6P2_9TREE</name>
<evidence type="ECO:0000256" key="7">
    <source>
        <dbReference type="SAM" id="MobiDB-lite"/>
    </source>
</evidence>
<keyword evidence="9" id="KW-1185">Reference proteome</keyword>
<comment type="caution">
    <text evidence="8">The sequence shown here is derived from an EMBL/GenBank/DDBJ whole genome shotgun (WGS) entry which is preliminary data.</text>
</comment>
<dbReference type="EMBL" id="JBBXJM010000003">
    <property type="protein sequence ID" value="KAL1410338.1"/>
    <property type="molecule type" value="Genomic_DNA"/>
</dbReference>
<proteinExistence type="predicted"/>
<dbReference type="GeneID" id="95985389"/>
<evidence type="ECO:0000256" key="5">
    <source>
        <dbReference type="ARBA" id="ARBA00029543"/>
    </source>
</evidence>